<keyword evidence="6" id="KW-1185">Reference proteome</keyword>
<dbReference type="InterPro" id="IPR019887">
    <property type="entry name" value="Tscrpt_reg_AsnC/Lrp_C"/>
</dbReference>
<dbReference type="SMART" id="SM00344">
    <property type="entry name" value="HTH_ASNC"/>
    <property type="match status" value="1"/>
</dbReference>
<dbReference type="InterPro" id="IPR036388">
    <property type="entry name" value="WH-like_DNA-bd_sf"/>
</dbReference>
<accession>A0A074JBN4</accession>
<keyword evidence="1" id="KW-0805">Transcription regulation</keyword>
<dbReference type="GO" id="GO:0043200">
    <property type="term" value="P:response to amino acid"/>
    <property type="evidence" value="ECO:0007669"/>
    <property type="project" value="TreeGrafter"/>
</dbReference>
<dbReference type="PROSITE" id="PS50956">
    <property type="entry name" value="HTH_ASNC_2"/>
    <property type="match status" value="1"/>
</dbReference>
<keyword evidence="2" id="KW-0238">DNA-binding</keyword>
<dbReference type="AlphaFoldDB" id="A0A074JBN4"/>
<dbReference type="EMBL" id="AUNB01000073">
    <property type="protein sequence ID" value="KEO53225.1"/>
    <property type="molecule type" value="Genomic_DNA"/>
</dbReference>
<dbReference type="PANTHER" id="PTHR30154:SF53">
    <property type="entry name" value="HTH-TYPE TRANSCRIPTIONAL REGULATOR LRPC"/>
    <property type="match status" value="1"/>
</dbReference>
<dbReference type="InterPro" id="IPR011008">
    <property type="entry name" value="Dimeric_a/b-barrel"/>
</dbReference>
<dbReference type="GO" id="GO:0043565">
    <property type="term" value="F:sequence-specific DNA binding"/>
    <property type="evidence" value="ECO:0007669"/>
    <property type="project" value="InterPro"/>
</dbReference>
<name>A0A074JBN4_9RHOB</name>
<evidence type="ECO:0000256" key="1">
    <source>
        <dbReference type="ARBA" id="ARBA00023015"/>
    </source>
</evidence>
<evidence type="ECO:0000313" key="6">
    <source>
        <dbReference type="Proteomes" id="UP000027471"/>
    </source>
</evidence>
<dbReference type="Proteomes" id="UP000027471">
    <property type="component" value="Unassembled WGS sequence"/>
</dbReference>
<proteinExistence type="predicted"/>
<organism evidence="5 6">
    <name type="scientific">Thioclava indica</name>
    <dbReference type="NCBI Taxonomy" id="1353528"/>
    <lineage>
        <taxon>Bacteria</taxon>
        <taxon>Pseudomonadati</taxon>
        <taxon>Pseudomonadota</taxon>
        <taxon>Alphaproteobacteria</taxon>
        <taxon>Rhodobacterales</taxon>
        <taxon>Paracoccaceae</taxon>
        <taxon>Thioclava</taxon>
    </lineage>
</organism>
<dbReference type="eggNOG" id="COG1522">
    <property type="taxonomic scope" value="Bacteria"/>
</dbReference>
<dbReference type="SUPFAM" id="SSF46785">
    <property type="entry name" value="Winged helix' DNA-binding domain"/>
    <property type="match status" value="1"/>
</dbReference>
<reference evidence="5 6" key="1">
    <citation type="journal article" date="2015" name="Antonie Van Leeuwenhoek">
        <title>Thioclava indica sp. nov., isolated from surface seawater of the Indian Ocean.</title>
        <authorList>
            <person name="Liu Y."/>
            <person name="Lai Q."/>
            <person name="Du J."/>
            <person name="Xu H."/>
            <person name="Jiang L."/>
            <person name="Shao Z."/>
        </authorList>
    </citation>
    <scope>NUCLEOTIDE SEQUENCE [LARGE SCALE GENOMIC DNA]</scope>
    <source>
        <strain evidence="5 6">DT23-4</strain>
    </source>
</reference>
<dbReference type="Gene3D" id="1.10.10.10">
    <property type="entry name" value="Winged helix-like DNA-binding domain superfamily/Winged helix DNA-binding domain"/>
    <property type="match status" value="1"/>
</dbReference>
<feature type="domain" description="HTH asnC-type" evidence="4">
    <location>
        <begin position="3"/>
        <end position="64"/>
    </location>
</feature>
<dbReference type="PRINTS" id="PR00033">
    <property type="entry name" value="HTHASNC"/>
</dbReference>
<evidence type="ECO:0000256" key="2">
    <source>
        <dbReference type="ARBA" id="ARBA00023125"/>
    </source>
</evidence>
<dbReference type="STRING" id="1353528.DT23_07715"/>
<dbReference type="InterPro" id="IPR036390">
    <property type="entry name" value="WH_DNA-bd_sf"/>
</dbReference>
<dbReference type="SUPFAM" id="SSF54909">
    <property type="entry name" value="Dimeric alpha+beta barrel"/>
    <property type="match status" value="1"/>
</dbReference>
<dbReference type="InterPro" id="IPR019888">
    <property type="entry name" value="Tscrpt_reg_AsnC-like"/>
</dbReference>
<dbReference type="Gene3D" id="3.30.70.920">
    <property type="match status" value="1"/>
</dbReference>
<dbReference type="Pfam" id="PF13404">
    <property type="entry name" value="HTH_AsnC-type"/>
    <property type="match status" value="1"/>
</dbReference>
<protein>
    <submittedName>
        <fullName evidence="5">AsnC family transcriptional regulator</fullName>
    </submittedName>
</protein>
<keyword evidence="3" id="KW-0804">Transcription</keyword>
<evidence type="ECO:0000259" key="4">
    <source>
        <dbReference type="PROSITE" id="PS50956"/>
    </source>
</evidence>
<sequence>MTMDELDQKILGLLSADARISLATMARRLRVARSTAQARLERLETNGVIAGYTVKLGEAAKAARLRATVLLEIDLRVQAAILQKLRTLPEIERIVTSSGRIDLMLQIAANSTPQLDKVLDVIGEIPGVRDSESLIHLTTKLDRAV</sequence>
<evidence type="ECO:0000313" key="5">
    <source>
        <dbReference type="EMBL" id="KEO53225.1"/>
    </source>
</evidence>
<dbReference type="InterPro" id="IPR000485">
    <property type="entry name" value="AsnC-type_HTH_dom"/>
</dbReference>
<dbReference type="Pfam" id="PF01037">
    <property type="entry name" value="AsnC_trans_reg"/>
    <property type="match status" value="1"/>
</dbReference>
<gene>
    <name evidence="5" type="ORF">DT23_07715</name>
</gene>
<evidence type="ECO:0000256" key="3">
    <source>
        <dbReference type="ARBA" id="ARBA00023163"/>
    </source>
</evidence>
<dbReference type="GO" id="GO:0005829">
    <property type="term" value="C:cytosol"/>
    <property type="evidence" value="ECO:0007669"/>
    <property type="project" value="TreeGrafter"/>
</dbReference>
<dbReference type="PANTHER" id="PTHR30154">
    <property type="entry name" value="LEUCINE-RESPONSIVE REGULATORY PROTEIN"/>
    <property type="match status" value="1"/>
</dbReference>
<comment type="caution">
    <text evidence="5">The sequence shown here is derived from an EMBL/GenBank/DDBJ whole genome shotgun (WGS) entry which is preliminary data.</text>
</comment>